<dbReference type="Proteomes" id="UP000004459">
    <property type="component" value="Unassembled WGS sequence"/>
</dbReference>
<protein>
    <submittedName>
        <fullName evidence="1">Uncharacterized protein</fullName>
    </submittedName>
</protein>
<accession>G9YNR2</accession>
<name>G9YNR2_FLAPL</name>
<dbReference type="AlphaFoldDB" id="G9YNR2"/>
<dbReference type="HOGENOM" id="CLU_3310156_0_0_9"/>
<reference evidence="1 2" key="1">
    <citation type="submission" date="2011-08" db="EMBL/GenBank/DDBJ databases">
        <authorList>
            <person name="Weinstock G."/>
            <person name="Sodergren E."/>
            <person name="Clifton S."/>
            <person name="Fulton L."/>
            <person name="Fulton B."/>
            <person name="Courtney L."/>
            <person name="Fronick C."/>
            <person name="Harrison M."/>
            <person name="Strong C."/>
            <person name="Farmer C."/>
            <person name="Delahaunty K."/>
            <person name="Markovic C."/>
            <person name="Hall O."/>
            <person name="Minx P."/>
            <person name="Tomlinson C."/>
            <person name="Mitreva M."/>
            <person name="Hou S."/>
            <person name="Chen J."/>
            <person name="Wollam A."/>
            <person name="Pepin K.H."/>
            <person name="Johnson M."/>
            <person name="Bhonagiri V."/>
            <person name="Zhang X."/>
            <person name="Suruliraj S."/>
            <person name="Warren W."/>
            <person name="Chinwalla A."/>
            <person name="Mardis E.R."/>
            <person name="Wilson R.K."/>
        </authorList>
    </citation>
    <scope>NUCLEOTIDE SEQUENCE [LARGE SCALE GENOMIC DNA]</scope>
    <source>
        <strain evidence="1 2">ATCC 29863</strain>
    </source>
</reference>
<evidence type="ECO:0000313" key="1">
    <source>
        <dbReference type="EMBL" id="EHM53275.1"/>
    </source>
</evidence>
<comment type="caution">
    <text evidence="1">The sequence shown here is derived from an EMBL/GenBank/DDBJ whole genome shotgun (WGS) entry which is preliminary data.</text>
</comment>
<dbReference type="EMBL" id="AGCK01000073">
    <property type="protein sequence ID" value="EHM53275.1"/>
    <property type="molecule type" value="Genomic_DNA"/>
</dbReference>
<organism evidence="1 2">
    <name type="scientific">Flavonifractor plautii ATCC 29863</name>
    <dbReference type="NCBI Taxonomy" id="411475"/>
    <lineage>
        <taxon>Bacteria</taxon>
        <taxon>Bacillati</taxon>
        <taxon>Bacillota</taxon>
        <taxon>Clostridia</taxon>
        <taxon>Eubacteriales</taxon>
        <taxon>Oscillospiraceae</taxon>
        <taxon>Flavonifractor</taxon>
    </lineage>
</organism>
<gene>
    <name evidence="1" type="ORF">HMPREF0372_01139</name>
</gene>
<evidence type="ECO:0000313" key="2">
    <source>
        <dbReference type="Proteomes" id="UP000004459"/>
    </source>
</evidence>
<proteinExistence type="predicted"/>
<sequence>MCFCNDKILCGYYIFDKSADYICRGCFCSNGSYNCKLWL</sequence>